<organism evidence="5 6">
    <name type="scientific">Marivirga tractuosa (strain ATCC 23168 / DSM 4126 / NBRC 15989 / NCIMB 1408 / VKM B-1430 / H-43)</name>
    <name type="common">Microscilla tractuosa</name>
    <name type="synonym">Flexibacter tractuosus</name>
    <dbReference type="NCBI Taxonomy" id="643867"/>
    <lineage>
        <taxon>Bacteria</taxon>
        <taxon>Pseudomonadati</taxon>
        <taxon>Bacteroidota</taxon>
        <taxon>Cytophagia</taxon>
        <taxon>Cytophagales</taxon>
        <taxon>Marivirgaceae</taxon>
        <taxon>Marivirga</taxon>
    </lineage>
</organism>
<dbReference type="Proteomes" id="UP000008720">
    <property type="component" value="Chromosome"/>
</dbReference>
<feature type="binding site" evidence="3">
    <location>
        <position position="73"/>
    </location>
    <ligand>
        <name>substrate</name>
    </ligand>
</feature>
<evidence type="ECO:0000313" key="5">
    <source>
        <dbReference type="EMBL" id="ADR20581.1"/>
    </source>
</evidence>
<feature type="active site" description="Proton acceptor" evidence="2">
    <location>
        <position position="139"/>
    </location>
</feature>
<feature type="site" description="Increases basicity of active site His" evidence="2">
    <location>
        <position position="140"/>
    </location>
</feature>
<dbReference type="eggNOG" id="COG0110">
    <property type="taxonomic scope" value="Bacteria"/>
</dbReference>
<evidence type="ECO:0000256" key="2">
    <source>
        <dbReference type="PIRSR" id="PIRSR620019-1"/>
    </source>
</evidence>
<dbReference type="SUPFAM" id="SSF51161">
    <property type="entry name" value="Trimeric LpxA-like enzymes"/>
    <property type="match status" value="1"/>
</dbReference>
<dbReference type="EMBL" id="CP002349">
    <property type="protein sequence ID" value="ADR20581.1"/>
    <property type="molecule type" value="Genomic_DNA"/>
</dbReference>
<evidence type="ECO:0000259" key="4">
    <source>
        <dbReference type="Pfam" id="PF17836"/>
    </source>
</evidence>
<dbReference type="Gene3D" id="2.160.10.10">
    <property type="entry name" value="Hexapeptide repeat proteins"/>
    <property type="match status" value="1"/>
</dbReference>
<dbReference type="KEGG" id="mtt:Ftrac_0577"/>
<evidence type="ECO:0000256" key="1">
    <source>
        <dbReference type="ARBA" id="ARBA00007274"/>
    </source>
</evidence>
<evidence type="ECO:0000313" key="6">
    <source>
        <dbReference type="Proteomes" id="UP000008720"/>
    </source>
</evidence>
<accession>E4TQ24</accession>
<dbReference type="InterPro" id="IPR020019">
    <property type="entry name" value="AcTrfase_PglD-like"/>
</dbReference>
<protein>
    <submittedName>
        <fullName evidence="5">Sugar O-acyltransferase, sialic acid O-acetyltransferase NeuD family</fullName>
    </submittedName>
</protein>
<comment type="similarity">
    <text evidence="1">Belongs to the transferase hexapeptide repeat family.</text>
</comment>
<proteinExistence type="inferred from homology"/>
<dbReference type="InterPro" id="IPR041561">
    <property type="entry name" value="PglD_N"/>
</dbReference>
<dbReference type="InterPro" id="IPR050179">
    <property type="entry name" value="Trans_hexapeptide_repeat"/>
</dbReference>
<dbReference type="PANTHER" id="PTHR43300:SF7">
    <property type="entry name" value="UDP-N-ACETYLBACILLOSAMINE N-ACETYLTRANSFERASE"/>
    <property type="match status" value="1"/>
</dbReference>
<gene>
    <name evidence="5" type="ordered locus">Ftrac_0577</name>
</gene>
<dbReference type="NCBIfam" id="TIGR03570">
    <property type="entry name" value="NeuD_NnaD"/>
    <property type="match status" value="1"/>
</dbReference>
<dbReference type="Gene3D" id="3.40.50.20">
    <property type="match status" value="1"/>
</dbReference>
<reference evidence="5 6" key="1">
    <citation type="journal article" date="2011" name="Stand. Genomic Sci.">
        <title>Complete genome sequence of Marivirga tractuosa type strain (H-43).</title>
        <authorList>
            <person name="Pagani I."/>
            <person name="Chertkov O."/>
            <person name="Lapidus A."/>
            <person name="Lucas S."/>
            <person name="Del Rio T.G."/>
            <person name="Tice H."/>
            <person name="Copeland A."/>
            <person name="Cheng J.F."/>
            <person name="Nolan M."/>
            <person name="Saunders E."/>
            <person name="Pitluck S."/>
            <person name="Held B."/>
            <person name="Goodwin L."/>
            <person name="Liolios K."/>
            <person name="Ovchinikova G."/>
            <person name="Ivanova N."/>
            <person name="Mavromatis K."/>
            <person name="Pati A."/>
            <person name="Chen A."/>
            <person name="Palaniappan K."/>
            <person name="Land M."/>
            <person name="Hauser L."/>
            <person name="Jeffries C.D."/>
            <person name="Detter J.C."/>
            <person name="Han C."/>
            <person name="Tapia R."/>
            <person name="Ngatchou-Djao O.D."/>
            <person name="Rohde M."/>
            <person name="Goker M."/>
            <person name="Spring S."/>
            <person name="Sikorski J."/>
            <person name="Woyke T."/>
            <person name="Bristow J."/>
            <person name="Eisen J.A."/>
            <person name="Markowitz V."/>
            <person name="Hugenholtz P."/>
            <person name="Klenk H.P."/>
            <person name="Kyrpides N.C."/>
        </authorList>
    </citation>
    <scope>NUCLEOTIDE SEQUENCE [LARGE SCALE GENOMIC DNA]</scope>
    <source>
        <strain evidence="6">ATCC 23168 / DSM 4126 / NBRC 15989 / NCIMB 1408 / VKM B-1430 / H-43</strain>
    </source>
</reference>
<keyword evidence="6" id="KW-1185">Reference proteome</keyword>
<dbReference type="AlphaFoldDB" id="E4TQ24"/>
<name>E4TQ24_MARTH</name>
<sequence length="210" mass="22799">MKKRNVIFGVGGFGREVLSCMLDSYKGTGIDISKTTVFMDEDPKWINQTINGLKVISKEEFNVKNDELIIAVGDPKTRQKIANSFPKETTYFSIIHPSAIISPWTKIGKGAIITAGTIITCNIEIGDHCHLNLNTTIGHDCKIGNYFTTAPGVNISGNCIIEDNVYFGTASAIRQGINVVNNVTIGMGCMVVKNIVESGVYIGNPAKKLK</sequence>
<dbReference type="Pfam" id="PF17836">
    <property type="entry name" value="PglD_N"/>
    <property type="match status" value="1"/>
</dbReference>
<evidence type="ECO:0000256" key="3">
    <source>
        <dbReference type="PIRSR" id="PIRSR620019-2"/>
    </source>
</evidence>
<dbReference type="HOGENOM" id="CLU_081811_1_1_10"/>
<dbReference type="OrthoDB" id="708224at2"/>
<feature type="domain" description="PglD N-terminal" evidence="4">
    <location>
        <begin position="6"/>
        <end position="84"/>
    </location>
</feature>
<dbReference type="RefSeq" id="WP_013452732.1">
    <property type="nucleotide sequence ID" value="NC_014759.1"/>
</dbReference>
<dbReference type="PANTHER" id="PTHR43300">
    <property type="entry name" value="ACETYLTRANSFERASE"/>
    <property type="match status" value="1"/>
</dbReference>
<dbReference type="InterPro" id="IPR011004">
    <property type="entry name" value="Trimer_LpxA-like_sf"/>
</dbReference>
<dbReference type="STRING" id="643867.Ftrac_0577"/>
<dbReference type="CDD" id="cd03360">
    <property type="entry name" value="LbH_AT_putative"/>
    <property type="match status" value="1"/>
</dbReference>